<dbReference type="InterPro" id="IPR036388">
    <property type="entry name" value="WH-like_DNA-bd_sf"/>
</dbReference>
<keyword evidence="3 6" id="KW-0238">DNA-binding</keyword>
<keyword evidence="7" id="KW-1185">Reference proteome</keyword>
<evidence type="ECO:0000313" key="7">
    <source>
        <dbReference type="Proteomes" id="UP000550401"/>
    </source>
</evidence>
<evidence type="ECO:0000256" key="1">
    <source>
        <dbReference type="ARBA" id="ARBA00009437"/>
    </source>
</evidence>
<dbReference type="RefSeq" id="WP_182531313.1">
    <property type="nucleotide sequence ID" value="NZ_JACGXL010000003.1"/>
</dbReference>
<sequence>MNRPNYNDLLAFVAIARERSFTRAAARLGVSQSALSHTVRGLEARLGLRLLTRTTRNVSTTQAGERLLQTIGHRFDEIDAELAALSALRDKPAGIVRITAAEDALESVLWPKLAKLLPKYPDIQVEFDVSASLRNIVADRFDAGVRLGEQVEKDMIAVPISADMRMAAVASPAYFARRKPPKTPRDLTGHACINLRLPTSGGLYAWEFERRGRETKVRVDGPLAFNSTSPIVVAALAGFGIGYLPETMVRAQLAAGRLVRVLEDWCPPFPGYHLYYPSRRQQSPALAVIIGALRHDGAR</sequence>
<dbReference type="PANTHER" id="PTHR30537:SF1">
    <property type="entry name" value="HTH-TYPE TRANSCRIPTIONAL REGULATOR PGRR"/>
    <property type="match status" value="1"/>
</dbReference>
<dbReference type="EMBL" id="JACGXL010000003">
    <property type="protein sequence ID" value="MBA8888265.1"/>
    <property type="molecule type" value="Genomic_DNA"/>
</dbReference>
<reference evidence="6 7" key="1">
    <citation type="submission" date="2020-07" db="EMBL/GenBank/DDBJ databases">
        <title>Genomic Encyclopedia of Type Strains, Phase IV (KMG-V): Genome sequencing to study the core and pangenomes of soil and plant-associated prokaryotes.</title>
        <authorList>
            <person name="Whitman W."/>
        </authorList>
    </citation>
    <scope>NUCLEOTIDE SEQUENCE [LARGE SCALE GENOMIC DNA]</scope>
    <source>
        <strain evidence="6 7">RH2WT43</strain>
    </source>
</reference>
<dbReference type="Gene3D" id="1.10.10.10">
    <property type="entry name" value="Winged helix-like DNA-binding domain superfamily/Winged helix DNA-binding domain"/>
    <property type="match status" value="1"/>
</dbReference>
<comment type="caution">
    <text evidence="6">The sequence shown here is derived from an EMBL/GenBank/DDBJ whole genome shotgun (WGS) entry which is preliminary data.</text>
</comment>
<gene>
    <name evidence="6" type="ORF">FHW12_002489</name>
</gene>
<evidence type="ECO:0000256" key="3">
    <source>
        <dbReference type="ARBA" id="ARBA00023125"/>
    </source>
</evidence>
<dbReference type="SUPFAM" id="SSF53850">
    <property type="entry name" value="Periplasmic binding protein-like II"/>
    <property type="match status" value="1"/>
</dbReference>
<dbReference type="FunFam" id="3.40.190.290:FF:000012">
    <property type="entry name" value="Transcriptional regulator, LysR family"/>
    <property type="match status" value="1"/>
</dbReference>
<dbReference type="PANTHER" id="PTHR30537">
    <property type="entry name" value="HTH-TYPE TRANSCRIPTIONAL REGULATOR"/>
    <property type="match status" value="1"/>
</dbReference>
<dbReference type="InterPro" id="IPR000847">
    <property type="entry name" value="LysR_HTH_N"/>
</dbReference>
<protein>
    <submittedName>
        <fullName evidence="6">DNA-binding transcriptional LysR family regulator</fullName>
    </submittedName>
</protein>
<evidence type="ECO:0000256" key="4">
    <source>
        <dbReference type="ARBA" id="ARBA00023163"/>
    </source>
</evidence>
<dbReference type="Pfam" id="PF00126">
    <property type="entry name" value="HTH_1"/>
    <property type="match status" value="1"/>
</dbReference>
<dbReference type="PROSITE" id="PS50931">
    <property type="entry name" value="HTH_LYSR"/>
    <property type="match status" value="1"/>
</dbReference>
<dbReference type="SUPFAM" id="SSF46785">
    <property type="entry name" value="Winged helix' DNA-binding domain"/>
    <property type="match status" value="1"/>
</dbReference>
<organism evidence="6 7">
    <name type="scientific">Dokdonella fugitiva</name>
    <dbReference type="NCBI Taxonomy" id="328517"/>
    <lineage>
        <taxon>Bacteria</taxon>
        <taxon>Pseudomonadati</taxon>
        <taxon>Pseudomonadota</taxon>
        <taxon>Gammaproteobacteria</taxon>
        <taxon>Lysobacterales</taxon>
        <taxon>Rhodanobacteraceae</taxon>
        <taxon>Dokdonella</taxon>
    </lineage>
</organism>
<dbReference type="PRINTS" id="PR00039">
    <property type="entry name" value="HTHLYSR"/>
</dbReference>
<keyword evidence="4" id="KW-0804">Transcription</keyword>
<dbReference type="InterPro" id="IPR036390">
    <property type="entry name" value="WH_DNA-bd_sf"/>
</dbReference>
<dbReference type="GO" id="GO:0043565">
    <property type="term" value="F:sequence-specific DNA binding"/>
    <property type="evidence" value="ECO:0007669"/>
    <property type="project" value="TreeGrafter"/>
</dbReference>
<dbReference type="CDD" id="cd08474">
    <property type="entry name" value="PBP2_CrgA_like_5"/>
    <property type="match status" value="1"/>
</dbReference>
<name>A0A839EWW1_9GAMM</name>
<comment type="similarity">
    <text evidence="1">Belongs to the LysR transcriptional regulatory family.</text>
</comment>
<dbReference type="Pfam" id="PF03466">
    <property type="entry name" value="LysR_substrate"/>
    <property type="match status" value="1"/>
</dbReference>
<dbReference type="GO" id="GO:0003700">
    <property type="term" value="F:DNA-binding transcription factor activity"/>
    <property type="evidence" value="ECO:0007669"/>
    <property type="project" value="InterPro"/>
</dbReference>
<feature type="domain" description="HTH lysR-type" evidence="5">
    <location>
        <begin position="4"/>
        <end position="61"/>
    </location>
</feature>
<keyword evidence="2" id="KW-0805">Transcription regulation</keyword>
<dbReference type="InterPro" id="IPR005119">
    <property type="entry name" value="LysR_subst-bd"/>
</dbReference>
<proteinExistence type="inferred from homology"/>
<dbReference type="Proteomes" id="UP000550401">
    <property type="component" value="Unassembled WGS sequence"/>
</dbReference>
<evidence type="ECO:0000256" key="2">
    <source>
        <dbReference type="ARBA" id="ARBA00023015"/>
    </source>
</evidence>
<dbReference type="GO" id="GO:0006351">
    <property type="term" value="P:DNA-templated transcription"/>
    <property type="evidence" value="ECO:0007669"/>
    <property type="project" value="TreeGrafter"/>
</dbReference>
<dbReference type="FunFam" id="1.10.10.10:FF:000001">
    <property type="entry name" value="LysR family transcriptional regulator"/>
    <property type="match status" value="1"/>
</dbReference>
<evidence type="ECO:0000313" key="6">
    <source>
        <dbReference type="EMBL" id="MBA8888265.1"/>
    </source>
</evidence>
<evidence type="ECO:0000259" key="5">
    <source>
        <dbReference type="PROSITE" id="PS50931"/>
    </source>
</evidence>
<accession>A0A839EWW1</accession>
<dbReference type="AlphaFoldDB" id="A0A839EWW1"/>
<dbReference type="Gene3D" id="3.40.190.290">
    <property type="match status" value="1"/>
</dbReference>
<dbReference type="InterPro" id="IPR058163">
    <property type="entry name" value="LysR-type_TF_proteobact-type"/>
</dbReference>